<dbReference type="CDD" id="cd16277">
    <property type="entry name" value="metallo-hydrolase-like_MBL-fold"/>
    <property type="match status" value="1"/>
</dbReference>
<protein>
    <submittedName>
        <fullName evidence="6">Beta-lactamase</fullName>
    </submittedName>
</protein>
<evidence type="ECO:0000313" key="6">
    <source>
        <dbReference type="EMBL" id="SPP92931.1"/>
    </source>
</evidence>
<dbReference type="SMART" id="SM00849">
    <property type="entry name" value="Lactamase_B"/>
    <property type="match status" value="1"/>
</dbReference>
<dbReference type="InterPro" id="IPR036866">
    <property type="entry name" value="RibonucZ/Hydroxyglut_hydro"/>
</dbReference>
<keyword evidence="2" id="KW-0479">Metal-binding</keyword>
<dbReference type="KEGG" id="bvz:BRAD3257_1817"/>
<gene>
    <name evidence="6" type="ORF">BRAD3257_1817</name>
</gene>
<evidence type="ECO:0000256" key="1">
    <source>
        <dbReference type="ARBA" id="ARBA00007749"/>
    </source>
</evidence>
<dbReference type="Pfam" id="PF00753">
    <property type="entry name" value="Lactamase_B"/>
    <property type="match status" value="1"/>
</dbReference>
<dbReference type="RefSeq" id="WP_122401445.1">
    <property type="nucleotide sequence ID" value="NZ_LS398110.1"/>
</dbReference>
<feature type="domain" description="Metallo-beta-lactamase" evidence="5">
    <location>
        <begin position="61"/>
        <end position="267"/>
    </location>
</feature>
<sequence length="288" mass="32043">MVQQSGIKRWRVGQVTVTRVQEREVPIPAARILSGATPELVLSQDWLRPHFAEDDGSIRLAFNSFIIESDNRRIVVDTCAGNDKQRPGSNFHMLQTGYLDDMISAGFPPEEINTVLCTHMHVDHVGWNTRLESERWVPTFPNARYLFGRKEWAHTQSTPSHWGDVVGDSLQPIIDAGLADIVDETYQITKEVRLEPTPGHTPGHVSVRIRSEGAEALITGDILHHPLQCACPQINCVFDVSPDEAHRTRSRFFAEAAGTPVLVLGSHFANPTGGRIVADGDVYRFVPV</sequence>
<dbReference type="Proteomes" id="UP000246085">
    <property type="component" value="Chromosome BRAD3257"/>
</dbReference>
<keyword evidence="3" id="KW-0378">Hydrolase</keyword>
<dbReference type="GO" id="GO:0046872">
    <property type="term" value="F:metal ion binding"/>
    <property type="evidence" value="ECO:0007669"/>
    <property type="project" value="UniProtKB-KW"/>
</dbReference>
<dbReference type="PANTHER" id="PTHR42978:SF6">
    <property type="entry name" value="QUORUM-QUENCHING LACTONASE YTNP-RELATED"/>
    <property type="match status" value="1"/>
</dbReference>
<proteinExistence type="inferred from homology"/>
<reference evidence="6 7" key="1">
    <citation type="submission" date="2018-03" db="EMBL/GenBank/DDBJ databases">
        <authorList>
            <person name="Gully D."/>
        </authorList>
    </citation>
    <scope>NUCLEOTIDE SEQUENCE [LARGE SCALE GENOMIC DNA]</scope>
    <source>
        <strain evidence="6">ORS3257</strain>
    </source>
</reference>
<evidence type="ECO:0000256" key="2">
    <source>
        <dbReference type="ARBA" id="ARBA00022723"/>
    </source>
</evidence>
<dbReference type="AlphaFoldDB" id="A0A2U3PUT9"/>
<keyword evidence="4" id="KW-0862">Zinc</keyword>
<dbReference type="EMBL" id="LS398110">
    <property type="protein sequence ID" value="SPP92931.1"/>
    <property type="molecule type" value="Genomic_DNA"/>
</dbReference>
<evidence type="ECO:0000259" key="5">
    <source>
        <dbReference type="SMART" id="SM00849"/>
    </source>
</evidence>
<accession>A0A2U3PUT9</accession>
<name>A0A2U3PUT9_9BRAD</name>
<dbReference type="SUPFAM" id="SSF56281">
    <property type="entry name" value="Metallo-hydrolase/oxidoreductase"/>
    <property type="match status" value="1"/>
</dbReference>
<organism evidence="6 7">
    <name type="scientific">Bradyrhizobium vignae</name>
    <dbReference type="NCBI Taxonomy" id="1549949"/>
    <lineage>
        <taxon>Bacteria</taxon>
        <taxon>Pseudomonadati</taxon>
        <taxon>Pseudomonadota</taxon>
        <taxon>Alphaproteobacteria</taxon>
        <taxon>Hyphomicrobiales</taxon>
        <taxon>Nitrobacteraceae</taxon>
        <taxon>Bradyrhizobium</taxon>
    </lineage>
</organism>
<dbReference type="InterPro" id="IPR001279">
    <property type="entry name" value="Metallo-B-lactamas"/>
</dbReference>
<evidence type="ECO:0000313" key="7">
    <source>
        <dbReference type="Proteomes" id="UP000246085"/>
    </source>
</evidence>
<evidence type="ECO:0000256" key="3">
    <source>
        <dbReference type="ARBA" id="ARBA00022801"/>
    </source>
</evidence>
<dbReference type="Gene3D" id="3.60.15.10">
    <property type="entry name" value="Ribonuclease Z/Hydroxyacylglutathione hydrolase-like"/>
    <property type="match status" value="1"/>
</dbReference>
<comment type="similarity">
    <text evidence="1">Belongs to the metallo-beta-lactamase superfamily.</text>
</comment>
<dbReference type="InterPro" id="IPR051013">
    <property type="entry name" value="MBL_superfamily_lactonases"/>
</dbReference>
<dbReference type="PANTHER" id="PTHR42978">
    <property type="entry name" value="QUORUM-QUENCHING LACTONASE YTNP-RELATED-RELATED"/>
    <property type="match status" value="1"/>
</dbReference>
<evidence type="ECO:0000256" key="4">
    <source>
        <dbReference type="ARBA" id="ARBA00022833"/>
    </source>
</evidence>
<dbReference type="GO" id="GO:0016787">
    <property type="term" value="F:hydrolase activity"/>
    <property type="evidence" value="ECO:0007669"/>
    <property type="project" value="UniProtKB-KW"/>
</dbReference>